<sequence length="348" mass="37785">MDLESQEHILNYQLPVAISRYNVGLVVIDSITSNYRAEHSSSGIQALSMRSGELAKLGQLLRNLAVNENLAVVVANQVSDRFDQGEGYPISRIGGGNSGIITGSQSPMPKSRPEAAAGNAELLSQPNLMLPASSPAFPSSPYVEEEQQQQQQFDGSYLVGNPVRNEILSLVHQQRFFTGWGDTPPQQSITPTPVYSSSFHRSTDKTPALGFVWATQIGCRIALKKELPPEDIADLTIPVLEQNTSTPTNPQPPTGPTEDKTKPEPSTQQPPTNQTGESEKPASNPPTLQTTPPEPVERSIRRTMKLVFAPWSAGSTLADGNGKEEVRGIRDEVGFKIWKGGLQSISYD</sequence>
<dbReference type="EMBL" id="KV878212">
    <property type="protein sequence ID" value="OJJ35242.1"/>
    <property type="molecule type" value="Genomic_DNA"/>
</dbReference>
<dbReference type="GO" id="GO:0061982">
    <property type="term" value="P:meiosis I cell cycle process"/>
    <property type="evidence" value="ECO:0007669"/>
    <property type="project" value="UniProtKB-ARBA"/>
</dbReference>
<dbReference type="AlphaFoldDB" id="A0A1L9RJY1"/>
<reference evidence="6" key="1">
    <citation type="journal article" date="2017" name="Genome Biol.">
        <title>Comparative genomics reveals high biological diversity and specific adaptations in the industrially and medically important fungal genus Aspergillus.</title>
        <authorList>
            <person name="de Vries R.P."/>
            <person name="Riley R."/>
            <person name="Wiebenga A."/>
            <person name="Aguilar-Osorio G."/>
            <person name="Amillis S."/>
            <person name="Uchima C.A."/>
            <person name="Anderluh G."/>
            <person name="Asadollahi M."/>
            <person name="Askin M."/>
            <person name="Barry K."/>
            <person name="Battaglia E."/>
            <person name="Bayram O."/>
            <person name="Benocci T."/>
            <person name="Braus-Stromeyer S.A."/>
            <person name="Caldana C."/>
            <person name="Canovas D."/>
            <person name="Cerqueira G.C."/>
            <person name="Chen F."/>
            <person name="Chen W."/>
            <person name="Choi C."/>
            <person name="Clum A."/>
            <person name="Dos Santos R.A."/>
            <person name="Damasio A.R."/>
            <person name="Diallinas G."/>
            <person name="Emri T."/>
            <person name="Fekete E."/>
            <person name="Flipphi M."/>
            <person name="Freyberg S."/>
            <person name="Gallo A."/>
            <person name="Gournas C."/>
            <person name="Habgood R."/>
            <person name="Hainaut M."/>
            <person name="Harispe M.L."/>
            <person name="Henrissat B."/>
            <person name="Hilden K.S."/>
            <person name="Hope R."/>
            <person name="Hossain A."/>
            <person name="Karabika E."/>
            <person name="Karaffa L."/>
            <person name="Karanyi Z."/>
            <person name="Krasevec N."/>
            <person name="Kuo A."/>
            <person name="Kusch H."/>
            <person name="LaButti K."/>
            <person name="Lagendijk E.L."/>
            <person name="Lapidus A."/>
            <person name="Levasseur A."/>
            <person name="Lindquist E."/>
            <person name="Lipzen A."/>
            <person name="Logrieco A.F."/>
            <person name="MacCabe A."/>
            <person name="Maekelae M.R."/>
            <person name="Malavazi I."/>
            <person name="Melin P."/>
            <person name="Meyer V."/>
            <person name="Mielnichuk N."/>
            <person name="Miskei M."/>
            <person name="Molnar A.P."/>
            <person name="Mule G."/>
            <person name="Ngan C.Y."/>
            <person name="Orejas M."/>
            <person name="Orosz E."/>
            <person name="Ouedraogo J.P."/>
            <person name="Overkamp K.M."/>
            <person name="Park H.-S."/>
            <person name="Perrone G."/>
            <person name="Piumi F."/>
            <person name="Punt P.J."/>
            <person name="Ram A.F."/>
            <person name="Ramon A."/>
            <person name="Rauscher S."/>
            <person name="Record E."/>
            <person name="Riano-Pachon D.M."/>
            <person name="Robert V."/>
            <person name="Roehrig J."/>
            <person name="Ruller R."/>
            <person name="Salamov A."/>
            <person name="Salih N.S."/>
            <person name="Samson R.A."/>
            <person name="Sandor E."/>
            <person name="Sanguinetti M."/>
            <person name="Schuetze T."/>
            <person name="Sepcic K."/>
            <person name="Shelest E."/>
            <person name="Sherlock G."/>
            <person name="Sophianopoulou V."/>
            <person name="Squina F.M."/>
            <person name="Sun H."/>
            <person name="Susca A."/>
            <person name="Todd R.B."/>
            <person name="Tsang A."/>
            <person name="Unkles S.E."/>
            <person name="van de Wiele N."/>
            <person name="van Rossen-Uffink D."/>
            <person name="Oliveira J.V."/>
            <person name="Vesth T.C."/>
            <person name="Visser J."/>
            <person name="Yu J.-H."/>
            <person name="Zhou M."/>
            <person name="Andersen M.R."/>
            <person name="Archer D.B."/>
            <person name="Baker S.E."/>
            <person name="Benoit I."/>
            <person name="Brakhage A.A."/>
            <person name="Braus G.H."/>
            <person name="Fischer R."/>
            <person name="Frisvad J.C."/>
            <person name="Goldman G.H."/>
            <person name="Houbraken J."/>
            <person name="Oakley B."/>
            <person name="Pocsi I."/>
            <person name="Scazzocchio C."/>
            <person name="Seiboth B."/>
            <person name="vanKuyk P.A."/>
            <person name="Wortman J."/>
            <person name="Dyer P.S."/>
            <person name="Grigoriev I.V."/>
        </authorList>
    </citation>
    <scope>NUCLEOTIDE SEQUENCE [LARGE SCALE GENOMIC DNA]</scope>
    <source>
        <strain evidence="6">DTO 134E9</strain>
    </source>
</reference>
<feature type="domain" description="RecA family profile 1" evidence="4">
    <location>
        <begin position="1"/>
        <end position="78"/>
    </location>
</feature>
<evidence type="ECO:0000256" key="1">
    <source>
        <dbReference type="ARBA" id="ARBA00022741"/>
    </source>
</evidence>
<dbReference type="InterPro" id="IPR013632">
    <property type="entry name" value="Rad51_C"/>
</dbReference>
<dbReference type="GO" id="GO:0042148">
    <property type="term" value="P:DNA strand invasion"/>
    <property type="evidence" value="ECO:0007669"/>
    <property type="project" value="TreeGrafter"/>
</dbReference>
<dbReference type="GO" id="GO:0000730">
    <property type="term" value="P:DNA recombinase assembly"/>
    <property type="evidence" value="ECO:0007669"/>
    <property type="project" value="TreeGrafter"/>
</dbReference>
<proteinExistence type="predicted"/>
<dbReference type="SUPFAM" id="SSF52540">
    <property type="entry name" value="P-loop containing nucleoside triphosphate hydrolases"/>
    <property type="match status" value="1"/>
</dbReference>
<evidence type="ECO:0000259" key="4">
    <source>
        <dbReference type="PROSITE" id="PS50162"/>
    </source>
</evidence>
<keyword evidence="6" id="KW-1185">Reference proteome</keyword>
<feature type="compositionally biased region" description="Polar residues" evidence="3">
    <location>
        <begin position="264"/>
        <end position="276"/>
    </location>
</feature>
<dbReference type="InterPro" id="IPR027417">
    <property type="entry name" value="P-loop_NTPase"/>
</dbReference>
<dbReference type="Gene3D" id="3.40.50.300">
    <property type="entry name" value="P-loop containing nucleotide triphosphate hydrolases"/>
    <property type="match status" value="1"/>
</dbReference>
<dbReference type="GO" id="GO:0005524">
    <property type="term" value="F:ATP binding"/>
    <property type="evidence" value="ECO:0007669"/>
    <property type="project" value="UniProtKB-KW"/>
</dbReference>
<gene>
    <name evidence="5" type="ORF">ASPWEDRAFT_501621</name>
</gene>
<dbReference type="GO" id="GO:0003690">
    <property type="term" value="F:double-stranded DNA binding"/>
    <property type="evidence" value="ECO:0007669"/>
    <property type="project" value="TreeGrafter"/>
</dbReference>
<dbReference type="GO" id="GO:0000150">
    <property type="term" value="F:DNA strand exchange activity"/>
    <property type="evidence" value="ECO:0007669"/>
    <property type="project" value="TreeGrafter"/>
</dbReference>
<dbReference type="GO" id="GO:0140664">
    <property type="term" value="F:ATP-dependent DNA damage sensor activity"/>
    <property type="evidence" value="ECO:0007669"/>
    <property type="project" value="InterPro"/>
</dbReference>
<dbReference type="GO" id="GO:0003697">
    <property type="term" value="F:single-stranded DNA binding"/>
    <property type="evidence" value="ECO:0007669"/>
    <property type="project" value="TreeGrafter"/>
</dbReference>
<organism evidence="5 6">
    <name type="scientific">Aspergillus wentii DTO 134E9</name>
    <dbReference type="NCBI Taxonomy" id="1073089"/>
    <lineage>
        <taxon>Eukaryota</taxon>
        <taxon>Fungi</taxon>
        <taxon>Dikarya</taxon>
        <taxon>Ascomycota</taxon>
        <taxon>Pezizomycotina</taxon>
        <taxon>Eurotiomycetes</taxon>
        <taxon>Eurotiomycetidae</taxon>
        <taxon>Eurotiales</taxon>
        <taxon>Aspergillaceae</taxon>
        <taxon>Aspergillus</taxon>
        <taxon>Aspergillus subgen. Cremei</taxon>
    </lineage>
</organism>
<dbReference type="InterPro" id="IPR020588">
    <property type="entry name" value="RecA_ATP-bd"/>
</dbReference>
<evidence type="ECO:0000313" key="6">
    <source>
        <dbReference type="Proteomes" id="UP000184383"/>
    </source>
</evidence>
<keyword evidence="1" id="KW-0547">Nucleotide-binding</keyword>
<dbReference type="PANTHER" id="PTHR22942:SF66">
    <property type="entry name" value="RE19845P"/>
    <property type="match status" value="1"/>
</dbReference>
<name>A0A1L9RJY1_ASPWE</name>
<accession>A0A1L9RJY1</accession>
<dbReference type="VEuPathDB" id="FungiDB:ASPWEDRAFT_501621"/>
<evidence type="ECO:0000256" key="3">
    <source>
        <dbReference type="SAM" id="MobiDB-lite"/>
    </source>
</evidence>
<evidence type="ECO:0000256" key="2">
    <source>
        <dbReference type="ARBA" id="ARBA00022840"/>
    </source>
</evidence>
<keyword evidence="2" id="KW-0067">ATP-binding</keyword>
<protein>
    <recommendedName>
        <fullName evidence="4">RecA family profile 1 domain-containing protein</fullName>
    </recommendedName>
</protein>
<dbReference type="GO" id="GO:0006312">
    <property type="term" value="P:mitotic recombination"/>
    <property type="evidence" value="ECO:0007669"/>
    <property type="project" value="TreeGrafter"/>
</dbReference>
<evidence type="ECO:0000313" key="5">
    <source>
        <dbReference type="EMBL" id="OJJ35242.1"/>
    </source>
</evidence>
<dbReference type="OrthoDB" id="1861185at2759"/>
<feature type="region of interest" description="Disordered" evidence="3">
    <location>
        <begin position="240"/>
        <end position="296"/>
    </location>
</feature>
<dbReference type="Proteomes" id="UP000184383">
    <property type="component" value="Unassembled WGS sequence"/>
</dbReference>
<dbReference type="Pfam" id="PF08423">
    <property type="entry name" value="Rad51"/>
    <property type="match status" value="1"/>
</dbReference>
<dbReference type="STRING" id="1073089.A0A1L9RJY1"/>
<dbReference type="GeneID" id="63753239"/>
<dbReference type="RefSeq" id="XP_040688918.1">
    <property type="nucleotide sequence ID" value="XM_040837391.1"/>
</dbReference>
<dbReference type="PANTHER" id="PTHR22942">
    <property type="entry name" value="RECA/RAD51/RADA DNA STRAND-PAIRING FAMILY MEMBER"/>
    <property type="match status" value="1"/>
</dbReference>
<dbReference type="PROSITE" id="PS50162">
    <property type="entry name" value="RECA_2"/>
    <property type="match status" value="1"/>
</dbReference>